<comment type="similarity">
    <text evidence="2">Belongs to the acyltransferase 3 family.</text>
</comment>
<accession>A0ABQ4I8A7</accession>
<feature type="transmembrane region" description="Helical" evidence="8">
    <location>
        <begin position="128"/>
        <end position="145"/>
    </location>
</feature>
<feature type="compositionally biased region" description="Low complexity" evidence="7">
    <location>
        <begin position="8"/>
        <end position="20"/>
    </location>
</feature>
<evidence type="ECO:0000256" key="6">
    <source>
        <dbReference type="ARBA" id="ARBA00023136"/>
    </source>
</evidence>
<evidence type="ECO:0000313" key="11">
    <source>
        <dbReference type="Proteomes" id="UP000647860"/>
    </source>
</evidence>
<comment type="caution">
    <text evidence="10">The sequence shown here is derived from an EMBL/GenBank/DDBJ whole genome shotgun (WGS) entry which is preliminary data.</text>
</comment>
<dbReference type="Proteomes" id="UP000647860">
    <property type="component" value="Unassembled WGS sequence"/>
</dbReference>
<feature type="transmembrane region" description="Helical" evidence="8">
    <location>
        <begin position="248"/>
        <end position="264"/>
    </location>
</feature>
<reference evidence="10 11" key="1">
    <citation type="submission" date="2021-01" db="EMBL/GenBank/DDBJ databases">
        <title>Whole genome shotgun sequence of Verrucosispora gifhornensis NBRC 16317.</title>
        <authorList>
            <person name="Komaki H."/>
            <person name="Tamura T."/>
        </authorList>
    </citation>
    <scope>NUCLEOTIDE SEQUENCE [LARGE SCALE GENOMIC DNA]</scope>
    <source>
        <strain evidence="10 11">NBRC 16317</strain>
    </source>
</reference>
<evidence type="ECO:0000313" key="10">
    <source>
        <dbReference type="EMBL" id="GIJ14124.1"/>
    </source>
</evidence>
<feature type="transmembrane region" description="Helical" evidence="8">
    <location>
        <begin position="99"/>
        <end position="116"/>
    </location>
</feature>
<feature type="transmembrane region" description="Helical" evidence="8">
    <location>
        <begin position="165"/>
        <end position="182"/>
    </location>
</feature>
<feature type="transmembrane region" description="Helical" evidence="8">
    <location>
        <begin position="219"/>
        <end position="236"/>
    </location>
</feature>
<keyword evidence="11" id="KW-1185">Reference proteome</keyword>
<evidence type="ECO:0000259" key="9">
    <source>
        <dbReference type="Pfam" id="PF01757"/>
    </source>
</evidence>
<gene>
    <name evidence="10" type="ORF">Vgi01_08080</name>
</gene>
<sequence>MTTREHTAPPTSAAPAPTGPAHDEQAGSVPVGKSGPAHGGVAAGRLAWADVAKGGCIVLVLLWHVIMKDYLQIEWQLAVPVPGAWGVFGELLLPMRMPLFFTISGMFAAAAVHRPWRAVARSRVAKFLYLYALWLLIHTAVLAFAPDFPTDRASSVGQLLAQLTITPSNLWYLYALALYFVLAKALRRVHPAVLLGAAGTLAAVAATGLLDTPGNRGGLYQNLVFFLAGLHLRPYVLRWAQAVTGRRLLLAAAAYGVGSAVLLATDVGRLPGVAVLVSTVAVLFGIAGAVRLSRWPVVAEPLAALGRHTLPIYVIHMPVLALLHLLIADRVAGLDDSARLALAFGFPLSLTVAVLALTLGVHRTLLAARAWWLFDLPNRRVDLPARRTAAST</sequence>
<organism evidence="10 11">
    <name type="scientific">Micromonospora gifhornensis</name>
    <dbReference type="NCBI Taxonomy" id="84594"/>
    <lineage>
        <taxon>Bacteria</taxon>
        <taxon>Bacillati</taxon>
        <taxon>Actinomycetota</taxon>
        <taxon>Actinomycetes</taxon>
        <taxon>Micromonosporales</taxon>
        <taxon>Micromonosporaceae</taxon>
        <taxon>Micromonospora</taxon>
    </lineage>
</organism>
<evidence type="ECO:0000256" key="4">
    <source>
        <dbReference type="ARBA" id="ARBA00022692"/>
    </source>
</evidence>
<feature type="transmembrane region" description="Helical" evidence="8">
    <location>
        <begin position="270"/>
        <end position="290"/>
    </location>
</feature>
<evidence type="ECO:0000256" key="1">
    <source>
        <dbReference type="ARBA" id="ARBA00004651"/>
    </source>
</evidence>
<dbReference type="EMBL" id="BOPA01000008">
    <property type="protein sequence ID" value="GIJ14124.1"/>
    <property type="molecule type" value="Genomic_DNA"/>
</dbReference>
<evidence type="ECO:0000256" key="5">
    <source>
        <dbReference type="ARBA" id="ARBA00022989"/>
    </source>
</evidence>
<feature type="transmembrane region" description="Helical" evidence="8">
    <location>
        <begin position="46"/>
        <end position="66"/>
    </location>
</feature>
<feature type="transmembrane region" description="Helical" evidence="8">
    <location>
        <begin position="340"/>
        <end position="361"/>
    </location>
</feature>
<name>A0ABQ4I8A7_9ACTN</name>
<keyword evidence="3" id="KW-1003">Cell membrane</keyword>
<evidence type="ECO:0000256" key="7">
    <source>
        <dbReference type="SAM" id="MobiDB-lite"/>
    </source>
</evidence>
<feature type="region of interest" description="Disordered" evidence="7">
    <location>
        <begin position="1"/>
        <end position="34"/>
    </location>
</feature>
<protein>
    <recommendedName>
        <fullName evidence="9">Acyltransferase 3 domain-containing protein</fullName>
    </recommendedName>
</protein>
<feature type="transmembrane region" description="Helical" evidence="8">
    <location>
        <begin position="189"/>
        <end position="207"/>
    </location>
</feature>
<dbReference type="InterPro" id="IPR002656">
    <property type="entry name" value="Acyl_transf_3_dom"/>
</dbReference>
<dbReference type="PANTHER" id="PTHR40074">
    <property type="entry name" value="O-ACETYLTRANSFERASE WECH"/>
    <property type="match status" value="1"/>
</dbReference>
<dbReference type="RefSeq" id="WP_239088792.1">
    <property type="nucleotide sequence ID" value="NZ_BAAAGZ010000024.1"/>
</dbReference>
<dbReference type="PANTHER" id="PTHR40074:SF4">
    <property type="entry name" value="INNER MEMBRANE PROTEIN YCFT"/>
    <property type="match status" value="1"/>
</dbReference>
<evidence type="ECO:0000256" key="3">
    <source>
        <dbReference type="ARBA" id="ARBA00022475"/>
    </source>
</evidence>
<comment type="subcellular location">
    <subcellularLocation>
        <location evidence="1">Cell membrane</location>
        <topology evidence="1">Multi-pass membrane protein</topology>
    </subcellularLocation>
</comment>
<feature type="transmembrane region" description="Helical" evidence="8">
    <location>
        <begin position="310"/>
        <end position="328"/>
    </location>
</feature>
<dbReference type="Pfam" id="PF01757">
    <property type="entry name" value="Acyl_transf_3"/>
    <property type="match status" value="1"/>
</dbReference>
<keyword evidence="5 8" id="KW-1133">Transmembrane helix</keyword>
<keyword evidence="6 8" id="KW-0472">Membrane</keyword>
<evidence type="ECO:0000256" key="2">
    <source>
        <dbReference type="ARBA" id="ARBA00007400"/>
    </source>
</evidence>
<feature type="domain" description="Acyltransferase 3" evidence="9">
    <location>
        <begin position="47"/>
        <end position="356"/>
    </location>
</feature>
<evidence type="ECO:0000256" key="8">
    <source>
        <dbReference type="SAM" id="Phobius"/>
    </source>
</evidence>
<keyword evidence="4 8" id="KW-0812">Transmembrane</keyword>
<proteinExistence type="inferred from homology"/>